<feature type="compositionally biased region" description="Gly residues" evidence="1">
    <location>
        <begin position="51"/>
        <end position="64"/>
    </location>
</feature>
<feature type="signal peptide" evidence="2">
    <location>
        <begin position="1"/>
        <end position="25"/>
    </location>
</feature>
<dbReference type="Proteomes" id="UP001499884">
    <property type="component" value="Unassembled WGS sequence"/>
</dbReference>
<dbReference type="InterPro" id="IPR029046">
    <property type="entry name" value="LolA/LolB/LppX"/>
</dbReference>
<name>A0ABP7FUM2_9ACTN</name>
<feature type="chain" id="PRO_5047203245" description="Lipoprotein" evidence="2">
    <location>
        <begin position="26"/>
        <end position="319"/>
    </location>
</feature>
<dbReference type="Gene3D" id="2.50.20.20">
    <property type="match status" value="1"/>
</dbReference>
<keyword evidence="4" id="KW-1185">Reference proteome</keyword>
<dbReference type="PROSITE" id="PS51257">
    <property type="entry name" value="PROKAR_LIPOPROTEIN"/>
    <property type="match status" value="1"/>
</dbReference>
<comment type="caution">
    <text evidence="3">The sequence shown here is derived from an EMBL/GenBank/DDBJ whole genome shotgun (WGS) entry which is preliminary data.</text>
</comment>
<feature type="compositionally biased region" description="Low complexity" evidence="1">
    <location>
        <begin position="34"/>
        <end position="50"/>
    </location>
</feature>
<dbReference type="EMBL" id="BAABEP010000044">
    <property type="protein sequence ID" value="GAA3747492.1"/>
    <property type="molecule type" value="Genomic_DNA"/>
</dbReference>
<keyword evidence="2" id="KW-0732">Signal</keyword>
<feature type="region of interest" description="Disordered" evidence="1">
    <location>
        <begin position="252"/>
        <end position="275"/>
    </location>
</feature>
<feature type="region of interest" description="Disordered" evidence="1">
    <location>
        <begin position="291"/>
        <end position="319"/>
    </location>
</feature>
<evidence type="ECO:0008006" key="5">
    <source>
        <dbReference type="Google" id="ProtNLM"/>
    </source>
</evidence>
<proteinExistence type="predicted"/>
<organism evidence="3 4">
    <name type="scientific">Streptomyces tremellae</name>
    <dbReference type="NCBI Taxonomy" id="1124239"/>
    <lineage>
        <taxon>Bacteria</taxon>
        <taxon>Bacillati</taxon>
        <taxon>Actinomycetota</taxon>
        <taxon>Actinomycetes</taxon>
        <taxon>Kitasatosporales</taxon>
        <taxon>Streptomycetaceae</taxon>
        <taxon>Streptomyces</taxon>
    </lineage>
</organism>
<gene>
    <name evidence="3" type="ORF">GCM10023082_49870</name>
</gene>
<reference evidence="4" key="1">
    <citation type="journal article" date="2019" name="Int. J. Syst. Evol. Microbiol.">
        <title>The Global Catalogue of Microorganisms (GCM) 10K type strain sequencing project: providing services to taxonomists for standard genome sequencing and annotation.</title>
        <authorList>
            <consortium name="The Broad Institute Genomics Platform"/>
            <consortium name="The Broad Institute Genome Sequencing Center for Infectious Disease"/>
            <person name="Wu L."/>
            <person name="Ma J."/>
        </authorList>
    </citation>
    <scope>NUCLEOTIDE SEQUENCE [LARGE SCALE GENOMIC DNA]</scope>
    <source>
        <strain evidence="4">JCM 30846</strain>
    </source>
</reference>
<protein>
    <recommendedName>
        <fullName evidence="5">Lipoprotein</fullName>
    </recommendedName>
</protein>
<feature type="region of interest" description="Disordered" evidence="1">
    <location>
        <begin position="33"/>
        <end position="64"/>
    </location>
</feature>
<dbReference type="SUPFAM" id="SSF89392">
    <property type="entry name" value="Prokaryotic lipoproteins and lipoprotein localization factors"/>
    <property type="match status" value="1"/>
</dbReference>
<sequence>MVHNSKGRRAAALAISGVAAVGVLAGCGPGGDASGAAAASSPGPSGSASGSAGGGGGTDAGGQGSAAVRAAYRKTVDAKSARLTMSTTVGGVSGNGSLALRGSGVIDLARGASDVVMHLGSQQIEERTLDGMLYEKLPSSTSKRLLPGGKSWLKIDMGEVSSSFGGGSASSAQLTDPAAPFSYVKNLSGKDVTKVGTESVGGTRTTHYRVAVDVGRLAPGDSSRARQLRQQLGNTLPVDLWLDGRGRIRQEEVKASVKTPASASPSTSAPSGAGRLALDSKLRFSDFGATADVTAPPADQTADVTGKIQQGATASPGGS</sequence>
<feature type="compositionally biased region" description="Low complexity" evidence="1">
    <location>
        <begin position="256"/>
        <end position="274"/>
    </location>
</feature>
<evidence type="ECO:0000256" key="1">
    <source>
        <dbReference type="SAM" id="MobiDB-lite"/>
    </source>
</evidence>
<evidence type="ECO:0000313" key="4">
    <source>
        <dbReference type="Proteomes" id="UP001499884"/>
    </source>
</evidence>
<evidence type="ECO:0000256" key="2">
    <source>
        <dbReference type="SAM" id="SignalP"/>
    </source>
</evidence>
<evidence type="ECO:0000313" key="3">
    <source>
        <dbReference type="EMBL" id="GAA3747492.1"/>
    </source>
</evidence>
<dbReference type="RefSeq" id="WP_345651724.1">
    <property type="nucleotide sequence ID" value="NZ_BAABEP010000044.1"/>
</dbReference>
<accession>A0ABP7FUM2</accession>